<evidence type="ECO:0000256" key="2">
    <source>
        <dbReference type="ARBA" id="ARBA00023002"/>
    </source>
</evidence>
<dbReference type="Gene3D" id="3.40.109.10">
    <property type="entry name" value="NADH Oxidase"/>
    <property type="match status" value="1"/>
</dbReference>
<reference evidence="5" key="1">
    <citation type="submission" date="2016-10" db="EMBL/GenBank/DDBJ databases">
        <authorList>
            <person name="Varghese N."/>
            <person name="Submissions S."/>
        </authorList>
    </citation>
    <scope>NUCLEOTIDE SEQUENCE [LARGE SCALE GENOMIC DNA]</scope>
    <source>
        <strain evidence="5">CGMCC 1.11022</strain>
    </source>
</reference>
<proteinExistence type="inferred from homology"/>
<name>A0A1G8I423_9HYPH</name>
<dbReference type="PANTHER" id="PTHR43673:SF10">
    <property type="entry name" value="NADH DEHYDROGENASE_NAD(P)H NITROREDUCTASE XCC3605-RELATED"/>
    <property type="match status" value="1"/>
</dbReference>
<keyword evidence="5" id="KW-1185">Reference proteome</keyword>
<organism evidence="4 5">
    <name type="scientific">Mesorhizobium muleiense</name>
    <dbReference type="NCBI Taxonomy" id="1004279"/>
    <lineage>
        <taxon>Bacteria</taxon>
        <taxon>Pseudomonadati</taxon>
        <taxon>Pseudomonadota</taxon>
        <taxon>Alphaproteobacteria</taxon>
        <taxon>Hyphomicrobiales</taxon>
        <taxon>Phyllobacteriaceae</taxon>
        <taxon>Mesorhizobium</taxon>
    </lineage>
</organism>
<dbReference type="InterPro" id="IPR029479">
    <property type="entry name" value="Nitroreductase"/>
</dbReference>
<evidence type="ECO:0000313" key="5">
    <source>
        <dbReference type="Proteomes" id="UP000198894"/>
    </source>
</evidence>
<dbReference type="AlphaFoldDB" id="A0A1G8I423"/>
<evidence type="ECO:0000259" key="3">
    <source>
        <dbReference type="Pfam" id="PF00881"/>
    </source>
</evidence>
<dbReference type="InterPro" id="IPR000415">
    <property type="entry name" value="Nitroreductase-like"/>
</dbReference>
<dbReference type="GO" id="GO:0016491">
    <property type="term" value="F:oxidoreductase activity"/>
    <property type="evidence" value="ECO:0007669"/>
    <property type="project" value="UniProtKB-KW"/>
</dbReference>
<keyword evidence="2" id="KW-0560">Oxidoreductase</keyword>
<protein>
    <submittedName>
        <fullName evidence="4">Nitroreductase</fullName>
    </submittedName>
</protein>
<evidence type="ECO:0000256" key="1">
    <source>
        <dbReference type="ARBA" id="ARBA00007118"/>
    </source>
</evidence>
<dbReference type="PANTHER" id="PTHR43673">
    <property type="entry name" value="NAD(P)H NITROREDUCTASE YDGI-RELATED"/>
    <property type="match status" value="1"/>
</dbReference>
<evidence type="ECO:0000313" key="4">
    <source>
        <dbReference type="EMBL" id="SDI13607.1"/>
    </source>
</evidence>
<accession>A0A1G8I423</accession>
<dbReference type="EMBL" id="FNEE01000001">
    <property type="protein sequence ID" value="SDI13607.1"/>
    <property type="molecule type" value="Genomic_DNA"/>
</dbReference>
<dbReference type="Proteomes" id="UP000198894">
    <property type="component" value="Unassembled WGS sequence"/>
</dbReference>
<dbReference type="RefSeq" id="WP_091590112.1">
    <property type="nucleotide sequence ID" value="NZ_FNEE01000001.1"/>
</dbReference>
<comment type="similarity">
    <text evidence="1">Belongs to the nitroreductase family.</text>
</comment>
<dbReference type="SUPFAM" id="SSF55469">
    <property type="entry name" value="FMN-dependent nitroreductase-like"/>
    <property type="match status" value="1"/>
</dbReference>
<sequence length="325" mass="36261">MLRKLQILLSAQAKVIISYVYDVGNYLRYNGDSLLVPKKERLYYRIIVDAHSIEKGLSLKDRRPGFGQEKIKRLMNEVSSYDTSLGAFPLEMAVGALRAYVDLHPPGEPEQPFVETVRQFVERFNGLDGVAFTGGVQSAVLPIGGPALTLLEGLQCRRSVRYFDEQLIDRTTLLELVRLAQGAPSQCNRQATRVYLYQGRHQIDQILALQGGARGFSQSISNLAIVTSDTRAWRGSNQRNQIYVDGALFLMHFLLAAEALRLVACPLNLAVDSRVERQIRDVGRIRAGERLIACVALGPMAGTAIRFARSPRRPIDEVVSFVTEE</sequence>
<feature type="domain" description="Nitroreductase" evidence="3">
    <location>
        <begin position="157"/>
        <end position="207"/>
    </location>
</feature>
<gene>
    <name evidence="4" type="ORF">SAMN05428953_101252</name>
</gene>
<dbReference type="Pfam" id="PF00881">
    <property type="entry name" value="Nitroreductase"/>
    <property type="match status" value="1"/>
</dbReference>